<evidence type="ECO:0000313" key="2">
    <source>
        <dbReference type="EMBL" id="SHF99350.1"/>
    </source>
</evidence>
<keyword evidence="3" id="KW-1185">Reference proteome</keyword>
<feature type="domain" description="NAD(P)-binding" evidence="1">
    <location>
        <begin position="8"/>
        <end position="134"/>
    </location>
</feature>
<dbReference type="EMBL" id="FQUT01000009">
    <property type="protein sequence ID" value="SHF99350.1"/>
    <property type="molecule type" value="Genomic_DNA"/>
</dbReference>
<dbReference type="Proteomes" id="UP000184518">
    <property type="component" value="Unassembled WGS sequence"/>
</dbReference>
<organism evidence="2 3">
    <name type="scientific">Chryseobacterium arachidis</name>
    <dbReference type="NCBI Taxonomy" id="1416778"/>
    <lineage>
        <taxon>Bacteria</taxon>
        <taxon>Pseudomonadati</taxon>
        <taxon>Bacteroidota</taxon>
        <taxon>Flavobacteriia</taxon>
        <taxon>Flavobacteriales</taxon>
        <taxon>Weeksellaceae</taxon>
        <taxon>Chryseobacterium group</taxon>
        <taxon>Chryseobacterium</taxon>
    </lineage>
</organism>
<dbReference type="Pfam" id="PF13460">
    <property type="entry name" value="NAD_binding_10"/>
    <property type="match status" value="1"/>
</dbReference>
<accession>A0A1M5G6A9</accession>
<protein>
    <submittedName>
        <fullName evidence="2">Uncharacterized conserved protein YbjT, contains NAD(P)-binding and DUF2867 domains</fullName>
    </submittedName>
</protein>
<sequence>MSKILITGGTGNLGKALVKILDKNNISYTIASRKNKSGASNVAVMDLVHNKGIEKAVADKDIIFHLATDMKKDTEATRNLLQAMQPEANVHLVYISIVGIDEVPFAYYQQKLASEEEIKRSGIPYTILRATQFHEFIDDIFSKLLKYPIGLLPKKIIAQPIQIEKVAEELYQLSLKQPENKTDEIGGSEAYTFEEMAKEWMLQKRKKRLVINLPIFGALGRAFHGGKLTTEHKQKDGLTWKKWLESDKRK</sequence>
<dbReference type="GO" id="GO:0044877">
    <property type="term" value="F:protein-containing complex binding"/>
    <property type="evidence" value="ECO:0007669"/>
    <property type="project" value="TreeGrafter"/>
</dbReference>
<dbReference type="AlphaFoldDB" id="A0A1M5G6A9"/>
<proteinExistence type="predicted"/>
<evidence type="ECO:0000313" key="3">
    <source>
        <dbReference type="Proteomes" id="UP000184518"/>
    </source>
</evidence>
<dbReference type="InterPro" id="IPR016040">
    <property type="entry name" value="NAD(P)-bd_dom"/>
</dbReference>
<reference evidence="3" key="1">
    <citation type="submission" date="2016-11" db="EMBL/GenBank/DDBJ databases">
        <authorList>
            <person name="Varghese N."/>
            <person name="Submissions S."/>
        </authorList>
    </citation>
    <scope>NUCLEOTIDE SEQUENCE [LARGE SCALE GENOMIC DNA]</scope>
    <source>
        <strain evidence="3">DSM 27619</strain>
    </source>
</reference>
<dbReference type="PANTHER" id="PTHR12126">
    <property type="entry name" value="NADH-UBIQUINONE OXIDOREDUCTASE 39 KDA SUBUNIT-RELATED"/>
    <property type="match status" value="1"/>
</dbReference>
<gene>
    <name evidence="2" type="ORF">SAMN05443633_10925</name>
</gene>
<dbReference type="OrthoDB" id="9771302at2"/>
<dbReference type="RefSeq" id="WP_072959744.1">
    <property type="nucleotide sequence ID" value="NZ_FQUT01000009.1"/>
</dbReference>
<dbReference type="InterPro" id="IPR051207">
    <property type="entry name" value="ComplexI_NDUFA9_subunit"/>
</dbReference>
<dbReference type="PANTHER" id="PTHR12126:SF11">
    <property type="entry name" value="NADH DEHYDROGENASE [UBIQUINONE] 1 ALPHA SUBCOMPLEX SUBUNIT 9, MITOCHONDRIAL"/>
    <property type="match status" value="1"/>
</dbReference>
<dbReference type="InterPro" id="IPR036291">
    <property type="entry name" value="NAD(P)-bd_dom_sf"/>
</dbReference>
<name>A0A1M5G6A9_9FLAO</name>
<dbReference type="Gene3D" id="3.40.50.720">
    <property type="entry name" value="NAD(P)-binding Rossmann-like Domain"/>
    <property type="match status" value="1"/>
</dbReference>
<evidence type="ECO:0000259" key="1">
    <source>
        <dbReference type="Pfam" id="PF13460"/>
    </source>
</evidence>
<dbReference type="SUPFAM" id="SSF51735">
    <property type="entry name" value="NAD(P)-binding Rossmann-fold domains"/>
    <property type="match status" value="1"/>
</dbReference>
<dbReference type="STRING" id="1416778.SAMN05443633_10925"/>